<reference evidence="7 8" key="1">
    <citation type="journal article" date="2019" name="Sci. Data">
        <title>Hybrid genome assembly and annotation of Danionella translucida.</title>
        <authorList>
            <person name="Kadobianskyi M."/>
            <person name="Schulze L."/>
            <person name="Schuelke M."/>
            <person name="Judkewitz B."/>
        </authorList>
    </citation>
    <scope>NUCLEOTIDE SEQUENCE [LARGE SCALE GENOMIC DNA]</scope>
    <source>
        <strain evidence="7 8">Bolton</strain>
    </source>
</reference>
<dbReference type="EMBL" id="SRMA01025832">
    <property type="protein sequence ID" value="TRY90663.1"/>
    <property type="molecule type" value="Genomic_DNA"/>
</dbReference>
<dbReference type="GO" id="GO:0048666">
    <property type="term" value="P:neuron development"/>
    <property type="evidence" value="ECO:0007669"/>
    <property type="project" value="TreeGrafter"/>
</dbReference>
<organism evidence="7 8">
    <name type="scientific">Danionella cerebrum</name>
    <dbReference type="NCBI Taxonomy" id="2873325"/>
    <lineage>
        <taxon>Eukaryota</taxon>
        <taxon>Metazoa</taxon>
        <taxon>Chordata</taxon>
        <taxon>Craniata</taxon>
        <taxon>Vertebrata</taxon>
        <taxon>Euteleostomi</taxon>
        <taxon>Actinopterygii</taxon>
        <taxon>Neopterygii</taxon>
        <taxon>Teleostei</taxon>
        <taxon>Ostariophysi</taxon>
        <taxon>Cypriniformes</taxon>
        <taxon>Danionidae</taxon>
        <taxon>Danioninae</taxon>
        <taxon>Danionella</taxon>
    </lineage>
</organism>
<evidence type="ECO:0000256" key="2">
    <source>
        <dbReference type="ARBA" id="ARBA00022737"/>
    </source>
</evidence>
<dbReference type="GO" id="GO:0050839">
    <property type="term" value="F:cell adhesion molecule binding"/>
    <property type="evidence" value="ECO:0007669"/>
    <property type="project" value="TreeGrafter"/>
</dbReference>
<keyword evidence="5" id="KW-1133">Transmembrane helix</keyword>
<keyword evidence="3" id="KW-1015">Disulfide bond</keyword>
<evidence type="ECO:0000313" key="8">
    <source>
        <dbReference type="Proteomes" id="UP000316079"/>
    </source>
</evidence>
<keyword evidence="1" id="KW-0245">EGF-like domain</keyword>
<dbReference type="PROSITE" id="PS51361">
    <property type="entry name" value="TENEURIN_N"/>
    <property type="match status" value="1"/>
</dbReference>
<feature type="compositionally biased region" description="Polar residues" evidence="4">
    <location>
        <begin position="36"/>
        <end position="79"/>
    </location>
</feature>
<dbReference type="GO" id="GO:0046982">
    <property type="term" value="F:protein heterodimerization activity"/>
    <property type="evidence" value="ECO:0007669"/>
    <property type="project" value="TreeGrafter"/>
</dbReference>
<dbReference type="GO" id="GO:0043005">
    <property type="term" value="C:neuron projection"/>
    <property type="evidence" value="ECO:0007669"/>
    <property type="project" value="TreeGrafter"/>
</dbReference>
<sequence>SSLFAEGSFQNHSRLRTPPLPLSHSHSPSQHHSASIGSLSHSNYTHRSNPSPAPTDSSAPNEAPTSTQDSGSVQDNWLLNSNVPLETRYSYERGKQMAMPADMWQEESGGNRVKQNIAKQTFLETLQDNFIEMDILATARRDGTCMDGHFLFKPSGTSPLYCTTSPGYPLTSSTVYSPPPRPLPRNTFSRPAFSLKKPYKHCNWKCAALSAILISVTLLFLLAYFIAMHLFGLNWHLQPVQRQIYQLTEDNTSGLHLPTDLGLPPLGNTGLEFPDRGGRDDGKMDSFFPEDSFIDMGEIDVGRKVAQLIPPGIFWRSQIFIDHPMYLKFNVSLSKDALVGIYGRRGLPPSHTQFDFVELLDGRRLLSQGLPGLEGPSFPAQQRSLMPLTSHDTGFIQYMDSGIWHLAVYNDGKETEQVSFLTTAIG</sequence>
<dbReference type="GO" id="GO:0007165">
    <property type="term" value="P:signal transduction"/>
    <property type="evidence" value="ECO:0007669"/>
    <property type="project" value="InterPro"/>
</dbReference>
<name>A0A553QL14_9TELE</name>
<dbReference type="InterPro" id="IPR051216">
    <property type="entry name" value="Teneurin"/>
</dbReference>
<evidence type="ECO:0000256" key="4">
    <source>
        <dbReference type="SAM" id="MobiDB-lite"/>
    </source>
</evidence>
<evidence type="ECO:0000256" key="1">
    <source>
        <dbReference type="ARBA" id="ARBA00022536"/>
    </source>
</evidence>
<dbReference type="PANTHER" id="PTHR11219">
    <property type="entry name" value="TENEURIN AND N-ACETYLGLUCOSAMINE-1-PHOSPHODIESTER ALPHA-N-ACETYLGLUCOSAMINIDASE"/>
    <property type="match status" value="1"/>
</dbReference>
<dbReference type="GO" id="GO:0007157">
    <property type="term" value="P:heterophilic cell-cell adhesion via plasma membrane cell adhesion molecules"/>
    <property type="evidence" value="ECO:0007669"/>
    <property type="project" value="TreeGrafter"/>
</dbReference>
<dbReference type="InterPro" id="IPR057629">
    <property type="entry name" value="Teneurin1-4_GBD"/>
</dbReference>
<dbReference type="Proteomes" id="UP000316079">
    <property type="component" value="Unassembled WGS sequence"/>
</dbReference>
<dbReference type="GO" id="GO:0016020">
    <property type="term" value="C:membrane"/>
    <property type="evidence" value="ECO:0007669"/>
    <property type="project" value="InterPro"/>
</dbReference>
<dbReference type="OrthoDB" id="442731at2759"/>
<feature type="non-terminal residue" evidence="7">
    <location>
        <position position="1"/>
    </location>
</feature>
<dbReference type="InterPro" id="IPR009471">
    <property type="entry name" value="Ten_N"/>
</dbReference>
<accession>A0A553QL14</accession>
<feature type="region of interest" description="Disordered" evidence="4">
    <location>
        <begin position="1"/>
        <end position="79"/>
    </location>
</feature>
<dbReference type="PANTHER" id="PTHR11219:SF9">
    <property type="entry name" value="TENEURIN-4"/>
    <property type="match status" value="1"/>
</dbReference>
<evidence type="ECO:0000313" key="7">
    <source>
        <dbReference type="EMBL" id="TRY90663.1"/>
    </source>
</evidence>
<protein>
    <recommendedName>
        <fullName evidence="6">Teneurin N-terminal domain-containing protein</fullName>
    </recommendedName>
</protein>
<keyword evidence="5" id="KW-0472">Membrane</keyword>
<evidence type="ECO:0000256" key="5">
    <source>
        <dbReference type="SAM" id="Phobius"/>
    </source>
</evidence>
<feature type="compositionally biased region" description="Polar residues" evidence="4">
    <location>
        <begin position="1"/>
        <end position="11"/>
    </location>
</feature>
<comment type="caution">
    <text evidence="7">The sequence shown here is derived from an EMBL/GenBank/DDBJ whole genome shotgun (WGS) entry which is preliminary data.</text>
</comment>
<proteinExistence type="predicted"/>
<feature type="compositionally biased region" description="Low complexity" evidence="4">
    <location>
        <begin position="22"/>
        <end position="35"/>
    </location>
</feature>
<dbReference type="GO" id="GO:0042803">
    <property type="term" value="F:protein homodimerization activity"/>
    <property type="evidence" value="ECO:0007669"/>
    <property type="project" value="TreeGrafter"/>
</dbReference>
<dbReference type="Pfam" id="PF23093">
    <property type="entry name" value="GBD_Tenm3"/>
    <property type="match status" value="1"/>
</dbReference>
<keyword evidence="5" id="KW-0812">Transmembrane</keyword>
<feature type="domain" description="Teneurin N-terminal" evidence="6">
    <location>
        <begin position="1"/>
        <end position="206"/>
    </location>
</feature>
<dbReference type="STRING" id="623744.A0A553QL14"/>
<evidence type="ECO:0000259" key="6">
    <source>
        <dbReference type="PROSITE" id="PS51361"/>
    </source>
</evidence>
<keyword evidence="8" id="KW-1185">Reference proteome</keyword>
<dbReference type="AlphaFoldDB" id="A0A553QL14"/>
<dbReference type="Pfam" id="PF06484">
    <property type="entry name" value="Ten_N"/>
    <property type="match status" value="1"/>
</dbReference>
<evidence type="ECO:0000256" key="3">
    <source>
        <dbReference type="ARBA" id="ARBA00023157"/>
    </source>
</evidence>
<gene>
    <name evidence="7" type="ORF">DNTS_005401</name>
</gene>
<keyword evidence="2" id="KW-0677">Repeat</keyword>
<feature type="transmembrane region" description="Helical" evidence="5">
    <location>
        <begin position="207"/>
        <end position="233"/>
    </location>
</feature>